<dbReference type="RefSeq" id="WP_194700656.1">
    <property type="nucleotide sequence ID" value="NZ_JADKNH010000002.1"/>
</dbReference>
<proteinExistence type="inferred from homology"/>
<dbReference type="Gene3D" id="3.30.70.20">
    <property type="match status" value="1"/>
</dbReference>
<name>A0ABR9ZPN3_9FIRM</name>
<evidence type="ECO:0000256" key="1">
    <source>
        <dbReference type="ARBA" id="ARBA00004651"/>
    </source>
</evidence>
<comment type="caution">
    <text evidence="9">The sequence shown here is derived from an EMBL/GenBank/DDBJ whole genome shotgun (WGS) entry which is preliminary data.</text>
</comment>
<evidence type="ECO:0000256" key="2">
    <source>
        <dbReference type="ARBA" id="ARBA00006386"/>
    </source>
</evidence>
<dbReference type="PROSITE" id="PS51379">
    <property type="entry name" value="4FE4S_FER_2"/>
    <property type="match status" value="1"/>
</dbReference>
<accession>A0ABR9ZPN3</accession>
<evidence type="ECO:0000256" key="4">
    <source>
        <dbReference type="ARBA" id="ARBA00022692"/>
    </source>
</evidence>
<keyword evidence="10" id="KW-1185">Reference proteome</keyword>
<gene>
    <name evidence="9" type="ORF">ISU02_04825</name>
</gene>
<evidence type="ECO:0000256" key="6">
    <source>
        <dbReference type="ARBA" id="ARBA00023136"/>
    </source>
</evidence>
<comment type="subcellular location">
    <subcellularLocation>
        <location evidence="1">Cell membrane</location>
        <topology evidence="1">Multi-pass membrane protein</topology>
    </subcellularLocation>
</comment>
<feature type="domain" description="4Fe-4S ferredoxin-type" evidence="8">
    <location>
        <begin position="178"/>
        <end position="206"/>
    </location>
</feature>
<feature type="transmembrane region" description="Helical" evidence="7">
    <location>
        <begin position="76"/>
        <end position="97"/>
    </location>
</feature>
<protein>
    <submittedName>
        <fullName evidence="9">Permease</fullName>
    </submittedName>
</protein>
<feature type="transmembrane region" description="Helical" evidence="7">
    <location>
        <begin position="35"/>
        <end position="56"/>
    </location>
</feature>
<organism evidence="9 10">
    <name type="scientific">Fusibacter ferrireducens</name>
    <dbReference type="NCBI Taxonomy" id="2785058"/>
    <lineage>
        <taxon>Bacteria</taxon>
        <taxon>Bacillati</taxon>
        <taxon>Bacillota</taxon>
        <taxon>Clostridia</taxon>
        <taxon>Eubacteriales</taxon>
        <taxon>Eubacteriales Family XII. Incertae Sedis</taxon>
        <taxon>Fusibacter</taxon>
    </lineage>
</organism>
<evidence type="ECO:0000313" key="9">
    <source>
        <dbReference type="EMBL" id="MBF4692426.1"/>
    </source>
</evidence>
<keyword evidence="4 7" id="KW-0812">Transmembrane</keyword>
<sequence length="248" mass="27872">MKKFRVLIGVAILYVSLFVLFPAKGQESLFNTWYYIKEMLEIMPVILVLTALIEVWVPKPFIEQHLGESSGLKGNVMSIILGSISAGPIYAAFPISLSLIKKGTSIENIVIIISAWAVVKVPMLANEAKFLGFKFMSIRWACTVIAIVVMGRLAKRFVSKQEVLEHIKSQENERVVSKKIQINERTCVKCMLCVKAMPELFEYNGKVLITSLLDEIDTKLTDNDFVQSLNNVADRCPVKAIEMQLSLE</sequence>
<feature type="transmembrane region" description="Helical" evidence="7">
    <location>
        <begin position="137"/>
        <end position="154"/>
    </location>
</feature>
<keyword evidence="5 7" id="KW-1133">Transmembrane helix</keyword>
<feature type="transmembrane region" description="Helical" evidence="7">
    <location>
        <begin position="6"/>
        <end position="23"/>
    </location>
</feature>
<dbReference type="InterPro" id="IPR005524">
    <property type="entry name" value="DUF318"/>
</dbReference>
<dbReference type="Pfam" id="PF03773">
    <property type="entry name" value="ArsP_1"/>
    <property type="match status" value="1"/>
</dbReference>
<keyword evidence="6 7" id="KW-0472">Membrane</keyword>
<evidence type="ECO:0000256" key="3">
    <source>
        <dbReference type="ARBA" id="ARBA00022475"/>
    </source>
</evidence>
<dbReference type="EMBL" id="JADKNH010000002">
    <property type="protein sequence ID" value="MBF4692426.1"/>
    <property type="molecule type" value="Genomic_DNA"/>
</dbReference>
<evidence type="ECO:0000256" key="5">
    <source>
        <dbReference type="ARBA" id="ARBA00022989"/>
    </source>
</evidence>
<evidence type="ECO:0000313" key="10">
    <source>
        <dbReference type="Proteomes" id="UP000614200"/>
    </source>
</evidence>
<reference evidence="9 10" key="1">
    <citation type="submission" date="2020-11" db="EMBL/GenBank/DDBJ databases">
        <title>Fusibacter basophilias sp. nov.</title>
        <authorList>
            <person name="Qiu D."/>
        </authorList>
    </citation>
    <scope>NUCLEOTIDE SEQUENCE [LARGE SCALE GENOMIC DNA]</scope>
    <source>
        <strain evidence="9 10">Q10-2</strain>
    </source>
</reference>
<dbReference type="InterPro" id="IPR017896">
    <property type="entry name" value="4Fe4S_Fe-S-bd"/>
</dbReference>
<comment type="similarity">
    <text evidence="2">Belongs to the UPF0718 family.</text>
</comment>
<dbReference type="SUPFAM" id="SSF54862">
    <property type="entry name" value="4Fe-4S ferredoxins"/>
    <property type="match status" value="1"/>
</dbReference>
<feature type="transmembrane region" description="Helical" evidence="7">
    <location>
        <begin position="109"/>
        <end position="125"/>
    </location>
</feature>
<keyword evidence="3" id="KW-1003">Cell membrane</keyword>
<dbReference type="Proteomes" id="UP000614200">
    <property type="component" value="Unassembled WGS sequence"/>
</dbReference>
<evidence type="ECO:0000259" key="8">
    <source>
        <dbReference type="PROSITE" id="PS51379"/>
    </source>
</evidence>
<evidence type="ECO:0000256" key="7">
    <source>
        <dbReference type="SAM" id="Phobius"/>
    </source>
</evidence>